<dbReference type="CDD" id="cd14014">
    <property type="entry name" value="STKc_PknB_like"/>
    <property type="match status" value="1"/>
</dbReference>
<accession>A0A6N7KS03</accession>
<dbReference type="Gene3D" id="3.30.200.20">
    <property type="entry name" value="Phosphorylase Kinase, domain 1"/>
    <property type="match status" value="1"/>
</dbReference>
<evidence type="ECO:0000259" key="9">
    <source>
        <dbReference type="PROSITE" id="PS50011"/>
    </source>
</evidence>
<proteinExistence type="predicted"/>
<evidence type="ECO:0000256" key="8">
    <source>
        <dbReference type="SAM" id="MobiDB-lite"/>
    </source>
</evidence>
<dbReference type="GO" id="GO:0004674">
    <property type="term" value="F:protein serine/threonine kinase activity"/>
    <property type="evidence" value="ECO:0007669"/>
    <property type="project" value="UniProtKB-KW"/>
</dbReference>
<keyword evidence="3" id="KW-0808">Transferase</keyword>
<dbReference type="SMART" id="SM00220">
    <property type="entry name" value="S_TKc"/>
    <property type="match status" value="1"/>
</dbReference>
<dbReference type="EC" id="2.7.11.1" evidence="1"/>
<dbReference type="PROSITE" id="PS50011">
    <property type="entry name" value="PROTEIN_KINASE_DOM"/>
    <property type="match status" value="1"/>
</dbReference>
<protein>
    <recommendedName>
        <fullName evidence="1">non-specific serine/threonine protein kinase</fullName>
        <ecNumber evidence="1">2.7.11.1</ecNumber>
    </recommendedName>
</protein>
<evidence type="ECO:0000313" key="11">
    <source>
        <dbReference type="Proteomes" id="UP000450000"/>
    </source>
</evidence>
<dbReference type="PANTHER" id="PTHR43289:SF6">
    <property type="entry name" value="SERINE_THREONINE-PROTEIN KINASE NEKL-3"/>
    <property type="match status" value="1"/>
</dbReference>
<dbReference type="GO" id="GO:0005524">
    <property type="term" value="F:ATP binding"/>
    <property type="evidence" value="ECO:0007669"/>
    <property type="project" value="UniProtKB-KW"/>
</dbReference>
<keyword evidence="7" id="KW-0175">Coiled coil</keyword>
<evidence type="ECO:0000256" key="2">
    <source>
        <dbReference type="ARBA" id="ARBA00022527"/>
    </source>
</evidence>
<evidence type="ECO:0000256" key="6">
    <source>
        <dbReference type="ARBA" id="ARBA00022840"/>
    </source>
</evidence>
<dbReference type="InterPro" id="IPR008271">
    <property type="entry name" value="Ser/Thr_kinase_AS"/>
</dbReference>
<dbReference type="AlphaFoldDB" id="A0A6N7KS03"/>
<keyword evidence="2 10" id="KW-0723">Serine/threonine-protein kinase</keyword>
<reference evidence="10 11" key="1">
    <citation type="submission" date="2019-09" db="EMBL/GenBank/DDBJ databases">
        <title>Genome Sequences of Streptomyces kaniharaensis ATCC 21070.</title>
        <authorList>
            <person name="Zhu W."/>
            <person name="De Crecy-Lagard V."/>
            <person name="Richards N.G."/>
        </authorList>
    </citation>
    <scope>NUCLEOTIDE SEQUENCE [LARGE SCALE GENOMIC DNA]</scope>
    <source>
        <strain evidence="10 11">SF-557</strain>
    </source>
</reference>
<organism evidence="10 11">
    <name type="scientific">Streptomyces kaniharaensis</name>
    <dbReference type="NCBI Taxonomy" id="212423"/>
    <lineage>
        <taxon>Bacteria</taxon>
        <taxon>Bacillati</taxon>
        <taxon>Actinomycetota</taxon>
        <taxon>Actinomycetes</taxon>
        <taxon>Kitasatosporales</taxon>
        <taxon>Streptomycetaceae</taxon>
        <taxon>Streptomyces</taxon>
    </lineage>
</organism>
<feature type="compositionally biased region" description="Basic and acidic residues" evidence="8">
    <location>
        <begin position="1"/>
        <end position="17"/>
    </location>
</feature>
<dbReference type="SUPFAM" id="SSF56112">
    <property type="entry name" value="Protein kinase-like (PK-like)"/>
    <property type="match status" value="1"/>
</dbReference>
<dbReference type="OrthoDB" id="4336134at2"/>
<dbReference type="EMBL" id="WBOF01000001">
    <property type="protein sequence ID" value="MQS13128.1"/>
    <property type="molecule type" value="Genomic_DNA"/>
</dbReference>
<dbReference type="Gene3D" id="1.10.510.10">
    <property type="entry name" value="Transferase(Phosphotransferase) domain 1"/>
    <property type="match status" value="1"/>
</dbReference>
<evidence type="ECO:0000256" key="3">
    <source>
        <dbReference type="ARBA" id="ARBA00022679"/>
    </source>
</evidence>
<dbReference type="Pfam" id="PF00069">
    <property type="entry name" value="Pkinase"/>
    <property type="match status" value="1"/>
</dbReference>
<dbReference type="PANTHER" id="PTHR43289">
    <property type="entry name" value="MITOGEN-ACTIVATED PROTEIN KINASE KINASE KINASE 20-RELATED"/>
    <property type="match status" value="1"/>
</dbReference>
<evidence type="ECO:0000256" key="4">
    <source>
        <dbReference type="ARBA" id="ARBA00022741"/>
    </source>
</evidence>
<evidence type="ECO:0000256" key="7">
    <source>
        <dbReference type="SAM" id="Coils"/>
    </source>
</evidence>
<feature type="coiled-coil region" evidence="7">
    <location>
        <begin position="127"/>
        <end position="154"/>
    </location>
</feature>
<keyword evidence="4" id="KW-0547">Nucleotide-binding</keyword>
<feature type="domain" description="Protein kinase" evidence="9">
    <location>
        <begin position="206"/>
        <end position="462"/>
    </location>
</feature>
<gene>
    <name evidence="10" type="ORF">F7Q99_12745</name>
</gene>
<dbReference type="RefSeq" id="WP_153461332.1">
    <property type="nucleotide sequence ID" value="NZ_WBOF01000001.1"/>
</dbReference>
<dbReference type="PROSITE" id="PS00108">
    <property type="entry name" value="PROTEIN_KINASE_ST"/>
    <property type="match status" value="1"/>
</dbReference>
<dbReference type="InterPro" id="IPR011009">
    <property type="entry name" value="Kinase-like_dom_sf"/>
</dbReference>
<sequence>MATAEPRKPGRRFKELGDSPPEQVATLLRSWLKEADLTVAGLHAQLRPEHFGHADDTLVPSQRQLYEPLKGERLSWAFVEAVADICSSDNADRQRRLDEIAPLWRAANDATMAMGPVLDRDQLMVRLLATQDELDKLRWRLDESEQARHQAEQTALLLTALLTAYRPHDAQAGKGSEHGTRALFGTIPRNPVPDAHLDPELIDGRYRLRELIGQGGAGALWEAIDTRLDRRVALKLIETPHSRDREGFLARARTEAWALARVNHPNVVAIHDVVDLGNEIWTVMELLNPRSLDRVLREHAPLPVDETARIGLDLLHGISAVHGHGILHRDVKPENVLFRQDGSAVLVDFGLAVFHETASPTNSDGTVMGSPPFIAPERWRGQDLPASDLWSLGTVLYTMVEGRSPFDDTSPGVVGYRIAHGEYPPAVHAGPALSGLITAMLDLEPANRPTTDDIERELLRFVDRSTRTDPRIILRDHPDTPLGRMLIPVGVKLAKSRGLAPPPAAD</sequence>
<name>A0A6N7KS03_9ACTN</name>
<evidence type="ECO:0000256" key="5">
    <source>
        <dbReference type="ARBA" id="ARBA00022777"/>
    </source>
</evidence>
<keyword evidence="6" id="KW-0067">ATP-binding</keyword>
<keyword evidence="5 10" id="KW-0418">Kinase</keyword>
<evidence type="ECO:0000256" key="1">
    <source>
        <dbReference type="ARBA" id="ARBA00012513"/>
    </source>
</evidence>
<evidence type="ECO:0000313" key="10">
    <source>
        <dbReference type="EMBL" id="MQS13128.1"/>
    </source>
</evidence>
<comment type="caution">
    <text evidence="10">The sequence shown here is derived from an EMBL/GenBank/DDBJ whole genome shotgun (WGS) entry which is preliminary data.</text>
</comment>
<dbReference type="InterPro" id="IPR000719">
    <property type="entry name" value="Prot_kinase_dom"/>
</dbReference>
<feature type="region of interest" description="Disordered" evidence="8">
    <location>
        <begin position="1"/>
        <end position="20"/>
    </location>
</feature>
<dbReference type="Proteomes" id="UP000450000">
    <property type="component" value="Unassembled WGS sequence"/>
</dbReference>
<keyword evidence="11" id="KW-1185">Reference proteome</keyword>